<comment type="caution">
    <text evidence="2">The sequence shown here is derived from an EMBL/GenBank/DDBJ whole genome shotgun (WGS) entry which is preliminary data.</text>
</comment>
<name>A0A6L2MRD8_TANCI</name>
<evidence type="ECO:0000313" key="2">
    <source>
        <dbReference type="EMBL" id="GEU76310.1"/>
    </source>
</evidence>
<protein>
    <submittedName>
        <fullName evidence="2">Putative ribonuclease H-like domain-containing protein</fullName>
    </submittedName>
</protein>
<dbReference type="InterPro" id="IPR043502">
    <property type="entry name" value="DNA/RNA_pol_sf"/>
</dbReference>
<dbReference type="PANTHER" id="PTHR11439">
    <property type="entry name" value="GAG-POL-RELATED RETROTRANSPOSON"/>
    <property type="match status" value="1"/>
</dbReference>
<dbReference type="InterPro" id="IPR013103">
    <property type="entry name" value="RVT_2"/>
</dbReference>
<accession>A0A6L2MRD8</accession>
<dbReference type="EMBL" id="BKCJ010007253">
    <property type="protein sequence ID" value="GEU76310.1"/>
    <property type="molecule type" value="Genomic_DNA"/>
</dbReference>
<dbReference type="CDD" id="cd09272">
    <property type="entry name" value="RNase_HI_RT_Ty1"/>
    <property type="match status" value="1"/>
</dbReference>
<sequence>MQKVWVLVDLPNRKRAIGTKWVFRNKKDEKGIVVRNKACLVAQGHTQEEGIDYKEVFAPVARIEAIRFLAYASFIGFMVYQMDVKSTFLYGTIEEEVYVCQPSGFKDPDYPDKVYKVVKALYGLHQALRAWYETLANYLLENGFQRGKIDQTLFIGRQKGDILLVQIYVDDIIFGYTNKDLYKDFEKLMKDKFQMSSMGELTFFLGLQVKQKQNGIFISKDKYVAKILRKFGLTDGKSASTPKDTKKPLLKDPDGEDMDVHTYRLMIDPLMYLTSSRPDIMFAVCACAHFQVTPKASHLHAVKRIFRYLKGKPHLGLWYPKYLPFNLVAYSDSDYAGTSLDRKSTTRGCQFLGYRLISWQCMKQIVVASSSTEAEYVAAASCYAQVLWIQNQLLDYRYKVRVVWVSIYTLLRNLNNSHTHNMIAYLTKSDASEGFDQIIDFLNASSIKYALTVNSNIYVSRVKQFWSSDSVKKVNDVTRLQALVDRKKVIIIEATIGEALRLDDAKSIDCLPNEEIFIELSRIGFEKPSTKLTFYKAFFLPQWKFLIHTILQCISAKWTSWNEFSSSMASAIIRLSTGRKFNFFKYIFDILMRNVDSSTKFYMYLRFLQLMIRAQVGDLSSHSTKYSSPALKQKQADDVADEGAADIDVDDGKIIANMDADKDVILKDVAVVAKEVEVEKDVEIEENADVQGRQEKYQAQIYKIDREHADKVLSIQDNELEPTELKEVVEVVTTAKLMTEVVTADAATITVVGTPITAARLTAAPSAARKRKGVVIRDPEETATPSIIIHSKPKSKDKGKGIMIEEPKPLKKQAQIEQDEAYARELEAELNKTIN</sequence>
<dbReference type="SUPFAM" id="SSF56672">
    <property type="entry name" value="DNA/RNA polymerases"/>
    <property type="match status" value="1"/>
</dbReference>
<proteinExistence type="predicted"/>
<organism evidence="2">
    <name type="scientific">Tanacetum cinerariifolium</name>
    <name type="common">Dalmatian daisy</name>
    <name type="synonym">Chrysanthemum cinerariifolium</name>
    <dbReference type="NCBI Taxonomy" id="118510"/>
    <lineage>
        <taxon>Eukaryota</taxon>
        <taxon>Viridiplantae</taxon>
        <taxon>Streptophyta</taxon>
        <taxon>Embryophyta</taxon>
        <taxon>Tracheophyta</taxon>
        <taxon>Spermatophyta</taxon>
        <taxon>Magnoliopsida</taxon>
        <taxon>eudicotyledons</taxon>
        <taxon>Gunneridae</taxon>
        <taxon>Pentapetalae</taxon>
        <taxon>asterids</taxon>
        <taxon>campanulids</taxon>
        <taxon>Asterales</taxon>
        <taxon>Asteraceae</taxon>
        <taxon>Asteroideae</taxon>
        <taxon>Anthemideae</taxon>
        <taxon>Anthemidinae</taxon>
        <taxon>Tanacetum</taxon>
    </lineage>
</organism>
<dbReference type="Pfam" id="PF07727">
    <property type="entry name" value="RVT_2"/>
    <property type="match status" value="1"/>
</dbReference>
<dbReference type="AlphaFoldDB" id="A0A6L2MRD8"/>
<reference evidence="2" key="1">
    <citation type="journal article" date="2019" name="Sci. Rep.">
        <title>Draft genome of Tanacetum cinerariifolium, the natural source of mosquito coil.</title>
        <authorList>
            <person name="Yamashiro T."/>
            <person name="Shiraishi A."/>
            <person name="Satake H."/>
            <person name="Nakayama K."/>
        </authorList>
    </citation>
    <scope>NUCLEOTIDE SEQUENCE</scope>
</reference>
<dbReference type="PANTHER" id="PTHR11439:SF495">
    <property type="entry name" value="REVERSE TRANSCRIPTASE, RNA-DEPENDENT DNA POLYMERASE-RELATED"/>
    <property type="match status" value="1"/>
</dbReference>
<feature type="domain" description="Reverse transcriptase Ty1/copia-type" evidence="1">
    <location>
        <begin position="3"/>
        <end position="242"/>
    </location>
</feature>
<gene>
    <name evidence="2" type="ORF">Tci_048288</name>
</gene>
<evidence type="ECO:0000259" key="1">
    <source>
        <dbReference type="Pfam" id="PF07727"/>
    </source>
</evidence>